<evidence type="ECO:0000313" key="3">
    <source>
        <dbReference type="Proteomes" id="UP000246464"/>
    </source>
</evidence>
<organism evidence="2 3">
    <name type="scientific">Scophthalmus maximus</name>
    <name type="common">Turbot</name>
    <name type="synonym">Psetta maxima</name>
    <dbReference type="NCBI Taxonomy" id="52904"/>
    <lineage>
        <taxon>Eukaryota</taxon>
        <taxon>Metazoa</taxon>
        <taxon>Chordata</taxon>
        <taxon>Craniata</taxon>
        <taxon>Vertebrata</taxon>
        <taxon>Euteleostomi</taxon>
        <taxon>Actinopterygii</taxon>
        <taxon>Neopterygii</taxon>
        <taxon>Teleostei</taxon>
        <taxon>Neoteleostei</taxon>
        <taxon>Acanthomorphata</taxon>
        <taxon>Carangaria</taxon>
        <taxon>Pleuronectiformes</taxon>
        <taxon>Pleuronectoidei</taxon>
        <taxon>Scophthalmidae</taxon>
        <taxon>Scophthalmus</taxon>
    </lineage>
</organism>
<proteinExistence type="predicted"/>
<dbReference type="EMBL" id="CP026247">
    <property type="protein sequence ID" value="AWP01999.1"/>
    <property type="molecule type" value="Genomic_DNA"/>
</dbReference>
<evidence type="ECO:0000313" key="2">
    <source>
        <dbReference type="EMBL" id="AWP01999.1"/>
    </source>
</evidence>
<gene>
    <name evidence="2" type="ORF">SMAX5B_022725</name>
</gene>
<dbReference type="AlphaFoldDB" id="A0A2U9BDZ0"/>
<accession>A0A2U9BDZ0</accession>
<feature type="coiled-coil region" evidence="1">
    <location>
        <begin position="108"/>
        <end position="135"/>
    </location>
</feature>
<evidence type="ECO:0000256" key="1">
    <source>
        <dbReference type="SAM" id="Coils"/>
    </source>
</evidence>
<keyword evidence="1" id="KW-0175">Coiled coil</keyword>
<name>A0A2U9BDZ0_SCOMX</name>
<keyword evidence="3" id="KW-1185">Reference proteome</keyword>
<sequence>MEDELKADNQTTETEIISKVQEKLLQELEKKGEACRMEDLYKTLDFMMENELKADKQMVESENNDDVVNCMLEMSLKLPALYEKLHEWIGSLLKDLYKTLEELTERKADKVMVESESTQAKLRKAKEQNEQACKSKMENTRIMAEINEEKVKKDL</sequence>
<reference evidence="2 3" key="1">
    <citation type="submission" date="2017-12" db="EMBL/GenBank/DDBJ databases">
        <title>Integrating genomic resources of turbot (Scophthalmus maximus) in depth evaluation of genetic and physical mapping variation across individuals.</title>
        <authorList>
            <person name="Martinez P."/>
        </authorList>
    </citation>
    <scope>NUCLEOTIDE SEQUENCE [LARGE SCALE GENOMIC DNA]</scope>
</reference>
<dbReference type="Proteomes" id="UP000246464">
    <property type="component" value="Chromosome 5"/>
</dbReference>
<protein>
    <submittedName>
        <fullName evidence="2">Uncharacterized protein</fullName>
    </submittedName>
</protein>